<evidence type="ECO:0000313" key="7">
    <source>
        <dbReference type="EMBL" id="KAF9466795.1"/>
    </source>
</evidence>
<evidence type="ECO:0000256" key="5">
    <source>
        <dbReference type="SAM" id="MobiDB-lite"/>
    </source>
</evidence>
<dbReference type="EMBL" id="MU150240">
    <property type="protein sequence ID" value="KAF9466795.1"/>
    <property type="molecule type" value="Genomic_DNA"/>
</dbReference>
<keyword evidence="2 6" id="KW-0812">Transmembrane</keyword>
<evidence type="ECO:0000256" key="4">
    <source>
        <dbReference type="ARBA" id="ARBA00023136"/>
    </source>
</evidence>
<feature type="region of interest" description="Disordered" evidence="5">
    <location>
        <begin position="128"/>
        <end position="187"/>
    </location>
</feature>
<accession>A0A9P6CLZ2</accession>
<evidence type="ECO:0000256" key="3">
    <source>
        <dbReference type="ARBA" id="ARBA00022989"/>
    </source>
</evidence>
<feature type="transmembrane region" description="Helical" evidence="6">
    <location>
        <begin position="491"/>
        <end position="510"/>
    </location>
</feature>
<dbReference type="OrthoDB" id="448280at2759"/>
<protein>
    <submittedName>
        <fullName evidence="7">ZIP zinc transporter-domain-containing protein</fullName>
    </submittedName>
</protein>
<dbReference type="GO" id="GO:0005385">
    <property type="term" value="F:zinc ion transmembrane transporter activity"/>
    <property type="evidence" value="ECO:0007669"/>
    <property type="project" value="TreeGrafter"/>
</dbReference>
<comment type="caution">
    <text evidence="7">The sequence shown here is derived from an EMBL/GenBank/DDBJ whole genome shotgun (WGS) entry which is preliminary data.</text>
</comment>
<dbReference type="PANTHER" id="PTHR11040:SF44">
    <property type="entry name" value="PROTEIN ZNTC-RELATED"/>
    <property type="match status" value="1"/>
</dbReference>
<dbReference type="GO" id="GO:0005886">
    <property type="term" value="C:plasma membrane"/>
    <property type="evidence" value="ECO:0007669"/>
    <property type="project" value="TreeGrafter"/>
</dbReference>
<evidence type="ECO:0000256" key="1">
    <source>
        <dbReference type="ARBA" id="ARBA00004141"/>
    </source>
</evidence>
<evidence type="ECO:0000256" key="6">
    <source>
        <dbReference type="SAM" id="Phobius"/>
    </source>
</evidence>
<comment type="subcellular location">
    <subcellularLocation>
        <location evidence="1">Membrane</location>
        <topology evidence="1">Multi-pass membrane protein</topology>
    </subcellularLocation>
</comment>
<feature type="compositionally biased region" description="Low complexity" evidence="5">
    <location>
        <begin position="143"/>
        <end position="175"/>
    </location>
</feature>
<feature type="transmembrane region" description="Helical" evidence="6">
    <location>
        <begin position="24"/>
        <end position="43"/>
    </location>
</feature>
<sequence length="511" mass="54298">MPAISSGNITMLLGDANSNLEPRIGVMFGILFISLFAVSFPGISKQIAFLRIPHLAFFIGKHFGTGVILSTAFCHLLPDAFESLNNANVKAQYHGIGKWTGMIILGSLLSIFLVEYASTSYVDHLHAEPSAPSTPVSSPPSSRPRSPRTPSTPSTSSQRPATPTAYSTTSSPTNTQTVPTTAPLALPQNVVAETTPLIQKGPKRTKSLCNLNHHRDEALLSLILLNSPRLSRGGLPHSGLVWGRDLGCVCPIGRLVMAQACDLDVQELVGTPGEDGGREKEVKPKLGRRRQVVGILVLQLGIMIHSLVIGLTLAVTSGADFTSLVTAIIFHQLFEGLSLGIRIASLPPAKVQDVPTLPSSYSESFPPPQSTHEPGNIHWLNPTLSILFAITTPFGMGIGLWAFARVHEGTSPEQAAHMALVQGLLSAVSAGMLIYAATVEMLAGDFVFGDIGGDHGHSHDHTHDHEHGHSHSHGHEINTKETKHGSIWRKVLAVASLLAGVAGMGLVGLGE</sequence>
<feature type="transmembrane region" description="Helical" evidence="6">
    <location>
        <begin position="98"/>
        <end position="117"/>
    </location>
</feature>
<dbReference type="Pfam" id="PF02535">
    <property type="entry name" value="Zip"/>
    <property type="match status" value="1"/>
</dbReference>
<dbReference type="InterPro" id="IPR003689">
    <property type="entry name" value="ZIP"/>
</dbReference>
<keyword evidence="3 6" id="KW-1133">Transmembrane helix</keyword>
<reference evidence="7" key="1">
    <citation type="submission" date="2020-11" db="EMBL/GenBank/DDBJ databases">
        <authorList>
            <consortium name="DOE Joint Genome Institute"/>
            <person name="Ahrendt S."/>
            <person name="Riley R."/>
            <person name="Andreopoulos W."/>
            <person name="Labutti K."/>
            <person name="Pangilinan J."/>
            <person name="Ruiz-Duenas F.J."/>
            <person name="Barrasa J.M."/>
            <person name="Sanchez-Garcia M."/>
            <person name="Camarero S."/>
            <person name="Miyauchi S."/>
            <person name="Serrano A."/>
            <person name="Linde D."/>
            <person name="Babiker R."/>
            <person name="Drula E."/>
            <person name="Ayuso-Fernandez I."/>
            <person name="Pacheco R."/>
            <person name="Padilla G."/>
            <person name="Ferreira P."/>
            <person name="Barriuso J."/>
            <person name="Kellner H."/>
            <person name="Castanera R."/>
            <person name="Alfaro M."/>
            <person name="Ramirez L."/>
            <person name="Pisabarro A.G."/>
            <person name="Kuo A."/>
            <person name="Tritt A."/>
            <person name="Lipzen A."/>
            <person name="He G."/>
            <person name="Yan M."/>
            <person name="Ng V."/>
            <person name="Cullen D."/>
            <person name="Martin F."/>
            <person name="Rosso M.-N."/>
            <person name="Henrissat B."/>
            <person name="Hibbett D."/>
            <person name="Martinez A.T."/>
            <person name="Grigoriev I.V."/>
        </authorList>
    </citation>
    <scope>NUCLEOTIDE SEQUENCE</scope>
    <source>
        <strain evidence="7">CBS 247.69</strain>
    </source>
</reference>
<feature type="transmembrane region" description="Helical" evidence="6">
    <location>
        <begin position="55"/>
        <end position="78"/>
    </location>
</feature>
<keyword evidence="8" id="KW-1185">Reference proteome</keyword>
<proteinExistence type="predicted"/>
<name>A0A9P6CLZ2_9AGAR</name>
<evidence type="ECO:0000256" key="2">
    <source>
        <dbReference type="ARBA" id="ARBA00022692"/>
    </source>
</evidence>
<dbReference type="Proteomes" id="UP000807353">
    <property type="component" value="Unassembled WGS sequence"/>
</dbReference>
<feature type="transmembrane region" description="Helical" evidence="6">
    <location>
        <begin position="384"/>
        <end position="404"/>
    </location>
</feature>
<evidence type="ECO:0000313" key="8">
    <source>
        <dbReference type="Proteomes" id="UP000807353"/>
    </source>
</evidence>
<keyword evidence="4 6" id="KW-0472">Membrane</keyword>
<dbReference type="AlphaFoldDB" id="A0A9P6CLZ2"/>
<feature type="region of interest" description="Disordered" evidence="5">
    <location>
        <begin position="457"/>
        <end position="480"/>
    </location>
</feature>
<gene>
    <name evidence="7" type="ORF">BDZ94DRAFT_1212336</name>
</gene>
<feature type="transmembrane region" description="Helical" evidence="6">
    <location>
        <begin position="416"/>
        <end position="436"/>
    </location>
</feature>
<feature type="transmembrane region" description="Helical" evidence="6">
    <location>
        <begin position="292"/>
        <end position="315"/>
    </location>
</feature>
<organism evidence="7 8">
    <name type="scientific">Collybia nuda</name>
    <dbReference type="NCBI Taxonomy" id="64659"/>
    <lineage>
        <taxon>Eukaryota</taxon>
        <taxon>Fungi</taxon>
        <taxon>Dikarya</taxon>
        <taxon>Basidiomycota</taxon>
        <taxon>Agaricomycotina</taxon>
        <taxon>Agaricomycetes</taxon>
        <taxon>Agaricomycetidae</taxon>
        <taxon>Agaricales</taxon>
        <taxon>Tricholomatineae</taxon>
        <taxon>Clitocybaceae</taxon>
        <taxon>Collybia</taxon>
    </lineage>
</organism>
<dbReference type="PANTHER" id="PTHR11040">
    <property type="entry name" value="ZINC/IRON TRANSPORTER"/>
    <property type="match status" value="1"/>
</dbReference>